<keyword evidence="3" id="KW-1185">Reference proteome</keyword>
<evidence type="ECO:0000256" key="1">
    <source>
        <dbReference type="SAM" id="MobiDB-lite"/>
    </source>
</evidence>
<reference evidence="2" key="1">
    <citation type="submission" date="2021-02" db="EMBL/GenBank/DDBJ databases">
        <authorList>
            <person name="Dougan E. K."/>
            <person name="Rhodes N."/>
            <person name="Thang M."/>
            <person name="Chan C."/>
        </authorList>
    </citation>
    <scope>NUCLEOTIDE SEQUENCE</scope>
</reference>
<sequence length="330" mass="36126">MTIGTFSVKEHVQSTLDTLIDDPLKANELWNTPPNIKEEVDWDSRDDEVVITPPFLGDDADSDKPWRDLDNHAGEQAPTIPDLLLDTDVGEVTAHEVEESMGQWPSQAALAAIFRDTTTAELRREWGLEDDPTIPRQAPSPPPEERDSQLGDQKGDNTVVPSLDQDELVRQVMSDLKDLGGDPRHKGDDLEEVEVETRPQASRTGLSAQVAGAQLGLKIKRKADEERRRTLKVGDLVVKLPPPREGGTARGSLMAKVQRLSSTMSSSSSGGTPAETLRAKLKRMAAVLDEGEHTTQKVQKGNRGTRGGARRTPATSTSSTPKCHLSRLRE</sequence>
<dbReference type="Proteomes" id="UP000601435">
    <property type="component" value="Unassembled WGS sequence"/>
</dbReference>
<evidence type="ECO:0000313" key="2">
    <source>
        <dbReference type="EMBL" id="CAE7867735.1"/>
    </source>
</evidence>
<organism evidence="2 3">
    <name type="scientific">Symbiodinium necroappetens</name>
    <dbReference type="NCBI Taxonomy" id="1628268"/>
    <lineage>
        <taxon>Eukaryota</taxon>
        <taxon>Sar</taxon>
        <taxon>Alveolata</taxon>
        <taxon>Dinophyceae</taxon>
        <taxon>Suessiales</taxon>
        <taxon>Symbiodiniaceae</taxon>
        <taxon>Symbiodinium</taxon>
    </lineage>
</organism>
<evidence type="ECO:0000313" key="3">
    <source>
        <dbReference type="Proteomes" id="UP000601435"/>
    </source>
</evidence>
<feature type="region of interest" description="Disordered" evidence="1">
    <location>
        <begin position="287"/>
        <end position="330"/>
    </location>
</feature>
<feature type="compositionally biased region" description="Basic and acidic residues" evidence="1">
    <location>
        <begin position="175"/>
        <end position="188"/>
    </location>
</feature>
<proteinExistence type="predicted"/>
<accession>A0A813AGW8</accession>
<comment type="caution">
    <text evidence="2">The sequence shown here is derived from an EMBL/GenBank/DDBJ whole genome shotgun (WGS) entry which is preliminary data.</text>
</comment>
<protein>
    <submittedName>
        <fullName evidence="2">Ido1 protein</fullName>
    </submittedName>
</protein>
<feature type="compositionally biased region" description="Low complexity" evidence="1">
    <location>
        <begin position="310"/>
        <end position="321"/>
    </location>
</feature>
<feature type="compositionally biased region" description="Basic and acidic residues" evidence="1">
    <location>
        <begin position="143"/>
        <end position="155"/>
    </location>
</feature>
<gene>
    <name evidence="2" type="primary">Ido1</name>
    <name evidence="2" type="ORF">SNEC2469_LOCUS27863</name>
</gene>
<name>A0A813AGW8_9DINO</name>
<feature type="region of interest" description="Disordered" evidence="1">
    <location>
        <begin position="124"/>
        <end position="207"/>
    </location>
</feature>
<dbReference type="AlphaFoldDB" id="A0A813AGW8"/>
<dbReference type="OrthoDB" id="410236at2759"/>
<dbReference type="EMBL" id="CAJNJA010059460">
    <property type="protein sequence ID" value="CAE7867735.1"/>
    <property type="molecule type" value="Genomic_DNA"/>
</dbReference>